<feature type="compositionally biased region" description="Basic and acidic residues" evidence="1">
    <location>
        <begin position="109"/>
        <end position="133"/>
    </location>
</feature>
<dbReference type="AlphaFoldDB" id="A0ABC8UR89"/>
<evidence type="ECO:0000256" key="1">
    <source>
        <dbReference type="SAM" id="MobiDB-lite"/>
    </source>
</evidence>
<feature type="region of interest" description="Disordered" evidence="1">
    <location>
        <begin position="109"/>
        <end position="142"/>
    </location>
</feature>
<name>A0ABC8UR89_9AQUA</name>
<evidence type="ECO:0000313" key="2">
    <source>
        <dbReference type="EMBL" id="CAK9183477.1"/>
    </source>
</evidence>
<dbReference type="SUPFAM" id="SSF89372">
    <property type="entry name" value="Fucose-specific lectin"/>
    <property type="match status" value="1"/>
</dbReference>
<comment type="caution">
    <text evidence="2">The sequence shown here is derived from an EMBL/GenBank/DDBJ whole genome shotgun (WGS) entry which is preliminary data.</text>
</comment>
<sequence>MTVSAYLSHREFLLYMGGMSYLPGSQANMFRFYFIFSTWIILSLSCSVFSGPDSCCPHNYARQTDQQFQQKIDRFWEFEEQSNSWVEVKLPYDLFSCINDNCTKVDSIDRKTEKAEEPIERKSDVPEQQENFKKKNNKGGLDRSSMFLPMRKRVSLIKMSESSIWVTGESGSIYERFWNGLQWVIAPHDLPVSAGYAVSIFMVNQTILALSEAGHLHQMKLSENSQPVWVEFTPAIDLITIRETEQTSAIQLKSGAITQDRERIYFCTKKGSLLELNGVEPPRWLHHGRPPGADVAAIADAATIRPEVIFTVSSTGDLYEFDPSSKPSWKKHIWREGSAQNTSLSPSMGCGVHGLNGAHSMSLFLLTKGGILVERRIQQRKWKWIVHGSPEDHPLSSITPVSQDELNDKSYSLFLTTGSGFIFEYRIPKQSACEQDLEIT</sequence>
<dbReference type="PANTHER" id="PTHR36893">
    <property type="entry name" value="OS01G0275950 PROTEIN"/>
    <property type="match status" value="1"/>
</dbReference>
<proteinExistence type="predicted"/>
<dbReference type="EMBL" id="CAUOFW020008647">
    <property type="protein sequence ID" value="CAK9183477.1"/>
    <property type="molecule type" value="Genomic_DNA"/>
</dbReference>
<protein>
    <submittedName>
        <fullName evidence="2">Uncharacterized protein</fullName>
    </submittedName>
</protein>
<dbReference type="PANTHER" id="PTHR36893:SF1">
    <property type="entry name" value="BULB-TYPE LECTIN DOMAIN-CONTAINING PROTEIN"/>
    <property type="match status" value="1"/>
</dbReference>
<organism evidence="2 3">
    <name type="scientific">Ilex paraguariensis</name>
    <name type="common">yerba mate</name>
    <dbReference type="NCBI Taxonomy" id="185542"/>
    <lineage>
        <taxon>Eukaryota</taxon>
        <taxon>Viridiplantae</taxon>
        <taxon>Streptophyta</taxon>
        <taxon>Embryophyta</taxon>
        <taxon>Tracheophyta</taxon>
        <taxon>Spermatophyta</taxon>
        <taxon>Magnoliopsida</taxon>
        <taxon>eudicotyledons</taxon>
        <taxon>Gunneridae</taxon>
        <taxon>Pentapetalae</taxon>
        <taxon>asterids</taxon>
        <taxon>campanulids</taxon>
        <taxon>Aquifoliales</taxon>
        <taxon>Aquifoliaceae</taxon>
        <taxon>Ilex</taxon>
    </lineage>
</organism>
<evidence type="ECO:0000313" key="3">
    <source>
        <dbReference type="Proteomes" id="UP001642360"/>
    </source>
</evidence>
<reference evidence="2 3" key="1">
    <citation type="submission" date="2024-02" db="EMBL/GenBank/DDBJ databases">
        <authorList>
            <person name="Vignale AGUSTIN F."/>
            <person name="Sosa J E."/>
            <person name="Modenutti C."/>
        </authorList>
    </citation>
    <scope>NUCLEOTIDE SEQUENCE [LARGE SCALE GENOMIC DNA]</scope>
</reference>
<accession>A0ABC8UR89</accession>
<dbReference type="Proteomes" id="UP001642360">
    <property type="component" value="Unassembled WGS sequence"/>
</dbReference>
<keyword evidence="3" id="KW-1185">Reference proteome</keyword>
<gene>
    <name evidence="2" type="ORF">ILEXP_LOCUS53742</name>
</gene>